<comment type="similarity">
    <text evidence="2">Belongs to the SNU66/SART1 family.</text>
</comment>
<comment type="subcellular location">
    <subcellularLocation>
        <location evidence="1">Nucleus</location>
    </subcellularLocation>
</comment>
<proteinExistence type="inferred from homology"/>
<dbReference type="OrthoDB" id="5583at2759"/>
<evidence type="ECO:0000256" key="2">
    <source>
        <dbReference type="ARBA" id="ARBA00006076"/>
    </source>
</evidence>
<dbReference type="GO" id="GO:0046540">
    <property type="term" value="C:U4/U6 x U5 tri-snRNP complex"/>
    <property type="evidence" value="ECO:0007669"/>
    <property type="project" value="TreeGrafter"/>
</dbReference>
<evidence type="ECO:0000313" key="6">
    <source>
        <dbReference type="Proteomes" id="UP000242715"/>
    </source>
</evidence>
<dbReference type="PANTHER" id="PTHR14152">
    <property type="entry name" value="SQUAMOUS CELL CARCINOMA ANTIGEN RECOGNISED BY CYTOTOXIC T LYMPHOCYTES"/>
    <property type="match status" value="1"/>
</dbReference>
<dbReference type="AlphaFoldDB" id="A0A2Z6M143"/>
<gene>
    <name evidence="5" type="ORF">TSUD_353950</name>
</gene>
<evidence type="ECO:0000256" key="1">
    <source>
        <dbReference type="ARBA" id="ARBA00004123"/>
    </source>
</evidence>
<dbReference type="GO" id="GO:0045292">
    <property type="term" value="P:mRNA cis splicing, via spliceosome"/>
    <property type="evidence" value="ECO:0007669"/>
    <property type="project" value="TreeGrafter"/>
</dbReference>
<evidence type="ECO:0000313" key="5">
    <source>
        <dbReference type="EMBL" id="GAU26174.1"/>
    </source>
</evidence>
<keyword evidence="6" id="KW-1185">Reference proteome</keyword>
<dbReference type="Proteomes" id="UP000242715">
    <property type="component" value="Unassembled WGS sequence"/>
</dbReference>
<evidence type="ECO:0008006" key="7">
    <source>
        <dbReference type="Google" id="ProtNLM"/>
    </source>
</evidence>
<dbReference type="InterPro" id="IPR005011">
    <property type="entry name" value="SNU66/SART1"/>
</dbReference>
<dbReference type="Pfam" id="PF03343">
    <property type="entry name" value="SART-1"/>
    <property type="match status" value="1"/>
</dbReference>
<dbReference type="GO" id="GO:0000481">
    <property type="term" value="P:maturation of 5S rRNA"/>
    <property type="evidence" value="ECO:0007669"/>
    <property type="project" value="TreeGrafter"/>
</dbReference>
<name>A0A2Z6M143_TRISU</name>
<reference evidence="6" key="1">
    <citation type="journal article" date="2017" name="Front. Plant Sci.">
        <title>Climate Clever Clovers: New Paradigm to Reduce the Environmental Footprint of Ruminants by Breeding Low Methanogenic Forages Utilizing Haplotype Variation.</title>
        <authorList>
            <person name="Kaur P."/>
            <person name="Appels R."/>
            <person name="Bayer P.E."/>
            <person name="Keeble-Gagnere G."/>
            <person name="Wang J."/>
            <person name="Hirakawa H."/>
            <person name="Shirasawa K."/>
            <person name="Vercoe P."/>
            <person name="Stefanova K."/>
            <person name="Durmic Z."/>
            <person name="Nichols P."/>
            <person name="Revell C."/>
            <person name="Isobe S.N."/>
            <person name="Edwards D."/>
            <person name="Erskine W."/>
        </authorList>
    </citation>
    <scope>NUCLEOTIDE SEQUENCE [LARGE SCALE GENOMIC DNA]</scope>
    <source>
        <strain evidence="6">cv. Daliak</strain>
    </source>
</reference>
<accession>A0A2Z6M143</accession>
<evidence type="ECO:0000256" key="4">
    <source>
        <dbReference type="SAM" id="MobiDB-lite"/>
    </source>
</evidence>
<dbReference type="PANTHER" id="PTHR14152:SF5">
    <property type="entry name" value="U4_U6.U5 TRI-SNRNP-ASSOCIATED PROTEIN 1"/>
    <property type="match status" value="1"/>
</dbReference>
<protein>
    <recommendedName>
        <fullName evidence="7">SART-1 family protein</fullName>
    </recommendedName>
</protein>
<feature type="compositionally biased region" description="Basic and acidic residues" evidence="4">
    <location>
        <begin position="7"/>
        <end position="34"/>
    </location>
</feature>
<sequence length="168" mass="19830">MEEPEKDYDREKQRKRDRDMKDHGKDRVDDETVHHEVVVGKGLSGALKLLQDRGMLNESIEWGGRNMEKKKTKLVGINVEDEGKEEKQIHIERRDEFGRILTPKEAFRVFSHKFHGKGPNKIKQEKRMNQFRRELKLKQMKSSDTPSLSVERMKEAQARTKMPYLVLS</sequence>
<organism evidence="5 6">
    <name type="scientific">Trifolium subterraneum</name>
    <name type="common">Subterranean clover</name>
    <dbReference type="NCBI Taxonomy" id="3900"/>
    <lineage>
        <taxon>Eukaryota</taxon>
        <taxon>Viridiplantae</taxon>
        <taxon>Streptophyta</taxon>
        <taxon>Embryophyta</taxon>
        <taxon>Tracheophyta</taxon>
        <taxon>Spermatophyta</taxon>
        <taxon>Magnoliopsida</taxon>
        <taxon>eudicotyledons</taxon>
        <taxon>Gunneridae</taxon>
        <taxon>Pentapetalae</taxon>
        <taxon>rosids</taxon>
        <taxon>fabids</taxon>
        <taxon>Fabales</taxon>
        <taxon>Fabaceae</taxon>
        <taxon>Papilionoideae</taxon>
        <taxon>50 kb inversion clade</taxon>
        <taxon>NPAAA clade</taxon>
        <taxon>Hologalegina</taxon>
        <taxon>IRL clade</taxon>
        <taxon>Trifolieae</taxon>
        <taxon>Trifolium</taxon>
    </lineage>
</organism>
<dbReference type="EMBL" id="DF973330">
    <property type="protein sequence ID" value="GAU26174.1"/>
    <property type="molecule type" value="Genomic_DNA"/>
</dbReference>
<feature type="region of interest" description="Disordered" evidence="4">
    <location>
        <begin position="1"/>
        <end position="34"/>
    </location>
</feature>
<evidence type="ECO:0000256" key="3">
    <source>
        <dbReference type="ARBA" id="ARBA00023242"/>
    </source>
</evidence>
<keyword evidence="3" id="KW-0539">Nucleus</keyword>